<dbReference type="GO" id="GO:0034399">
    <property type="term" value="C:nuclear periphery"/>
    <property type="evidence" value="ECO:0007669"/>
    <property type="project" value="TreeGrafter"/>
</dbReference>
<evidence type="ECO:0000256" key="3">
    <source>
        <dbReference type="ARBA" id="ARBA00022776"/>
    </source>
</evidence>
<proteinExistence type="predicted"/>
<reference evidence="10" key="1">
    <citation type="submission" date="2020-01" db="EMBL/GenBank/DDBJ databases">
        <title>Development of genomics and gene disruption for Polysphondylium violaceum indicates a role for the polyketide synthase stlB in stalk morphogenesis.</title>
        <authorList>
            <person name="Narita B."/>
            <person name="Kawabe Y."/>
            <person name="Kin K."/>
            <person name="Saito T."/>
            <person name="Gibbs R."/>
            <person name="Kuspa A."/>
            <person name="Muzny D."/>
            <person name="Queller D."/>
            <person name="Richards S."/>
            <person name="Strassman J."/>
            <person name="Sucgang R."/>
            <person name="Worley K."/>
            <person name="Schaap P."/>
        </authorList>
    </citation>
    <scope>NUCLEOTIDE SEQUENCE</scope>
    <source>
        <strain evidence="10">QSvi11</strain>
    </source>
</reference>
<dbReference type="Pfam" id="PF12896">
    <property type="entry name" value="ANAPC4"/>
    <property type="match status" value="1"/>
</dbReference>
<keyword evidence="6" id="KW-0853">WD repeat</keyword>
<feature type="domain" description="Anaphase-promoting complex subunit 4 long" evidence="9">
    <location>
        <begin position="255"/>
        <end position="449"/>
    </location>
</feature>
<dbReference type="InterPro" id="IPR036322">
    <property type="entry name" value="WD40_repeat_dom_sf"/>
</dbReference>
<evidence type="ECO:0000259" key="9">
    <source>
        <dbReference type="Pfam" id="PF12896"/>
    </source>
</evidence>
<dbReference type="GO" id="GO:0051301">
    <property type="term" value="P:cell division"/>
    <property type="evidence" value="ECO:0007669"/>
    <property type="project" value="UniProtKB-KW"/>
</dbReference>
<evidence type="ECO:0000313" key="11">
    <source>
        <dbReference type="Proteomes" id="UP000695562"/>
    </source>
</evidence>
<evidence type="ECO:0000256" key="7">
    <source>
        <dbReference type="SAM" id="MobiDB-lite"/>
    </source>
</evidence>
<dbReference type="EMBL" id="AJWJ01000217">
    <property type="protein sequence ID" value="KAF2073239.1"/>
    <property type="molecule type" value="Genomic_DNA"/>
</dbReference>
<keyword evidence="2" id="KW-0132">Cell division</keyword>
<evidence type="ECO:0000259" key="8">
    <source>
        <dbReference type="Pfam" id="PF12894"/>
    </source>
</evidence>
<name>A0A8J4PWF6_9MYCE</name>
<dbReference type="AlphaFoldDB" id="A0A8J4PWF6"/>
<sequence>MTSNSFVLLNDKACGSDIKMYSCCTTMDLLAMVSKDDHIIVMRFITWQKLLTIYKPSTHNGISISSIEWSPSGKMLAVGYDDGSVSIYNIENSKLLNSFPVSKNSDDTTSSTPSSPIHKMIWVKENSSLVSTGGTSVIDRFKNQLSLFPPLHSYFIDNNSSKDEESNSLRVDIYDGGFDILICCDTKGIISFFSLGLLRLATFNYFDYLKKTYSNQHFLLKSSNSIKILDLSITDSFKKLTIIGETDNGLYFTSTIDTSVLLKKRNEIHEMTLQYYLMNILFKAMQIHMDTILEKWKEATSFMTTKCNEFEKILQDYGFSSSIEQEFIDLLMSGVPSPPLNQFICNNLNNIKKLRQIETGCLENRQNMVKFIIPIFLNIFASVSKLSTDSKLFDRFNELLDQDQIESILNYSGSFGSKLSNIELLFGNMSSVYSSFFSWIYKVQCSLNEIEIDKKLYLPFNELSIMALLKKGLKNDIILSPPTAVPTLSSSGSFIKNSSNHSFLSSSNNLNNSSNIKKENPLEKEMQYPQLNGNFLDLYKEFQNKCTSIFDLAKKNIPTLFKGISFTPLCLYNKNDPSAIPRFTCSIISFSNDLVYLSFNTTLSSTNKLFIASNDSNNIWSFGCYQLAENHQVTDLKYFDQESLISITSLECPTKEKTNPTTTKKPIKYNTFMKQFQYFEKELVPLDIGIPPSTILLDLLDAILFCDEEDSFKSREILSKSTTYPINMVLSTQRKVSSILIGKRRMMVYDLTEDEEEEEEIQEDGQEEEDQE</sequence>
<feature type="repeat" description="WD" evidence="6">
    <location>
        <begin position="64"/>
        <end position="98"/>
    </location>
</feature>
<dbReference type="GO" id="GO:0005680">
    <property type="term" value="C:anaphase-promoting complex"/>
    <property type="evidence" value="ECO:0007669"/>
    <property type="project" value="InterPro"/>
</dbReference>
<dbReference type="InterPro" id="IPR024789">
    <property type="entry name" value="APC4"/>
</dbReference>
<feature type="domain" description="Anaphase-promoting complex subunit 4-like WD40" evidence="8">
    <location>
        <begin position="23"/>
        <end position="123"/>
    </location>
</feature>
<dbReference type="InterPro" id="IPR001680">
    <property type="entry name" value="WD40_rpt"/>
</dbReference>
<dbReference type="OrthoDB" id="2110451at2759"/>
<organism evidence="10 11">
    <name type="scientific">Polysphondylium violaceum</name>
    <dbReference type="NCBI Taxonomy" id="133409"/>
    <lineage>
        <taxon>Eukaryota</taxon>
        <taxon>Amoebozoa</taxon>
        <taxon>Evosea</taxon>
        <taxon>Eumycetozoa</taxon>
        <taxon>Dictyostelia</taxon>
        <taxon>Dictyosteliales</taxon>
        <taxon>Dictyosteliaceae</taxon>
        <taxon>Polysphondylium</taxon>
    </lineage>
</organism>
<evidence type="ECO:0000313" key="10">
    <source>
        <dbReference type="EMBL" id="KAF2073239.1"/>
    </source>
</evidence>
<dbReference type="Pfam" id="PF12894">
    <property type="entry name" value="ANAPC4_WD40"/>
    <property type="match status" value="1"/>
</dbReference>
<evidence type="ECO:0000256" key="1">
    <source>
        <dbReference type="ARBA" id="ARBA00016067"/>
    </source>
</evidence>
<feature type="region of interest" description="Disordered" evidence="7">
    <location>
        <begin position="752"/>
        <end position="772"/>
    </location>
</feature>
<evidence type="ECO:0000256" key="2">
    <source>
        <dbReference type="ARBA" id="ARBA00022618"/>
    </source>
</evidence>
<keyword evidence="11" id="KW-1185">Reference proteome</keyword>
<dbReference type="InterPro" id="IPR015943">
    <property type="entry name" value="WD40/YVTN_repeat-like_dom_sf"/>
</dbReference>
<dbReference type="PANTHER" id="PTHR13260:SF0">
    <property type="entry name" value="ANAPHASE-PROMOTING COMPLEX SUBUNIT 4"/>
    <property type="match status" value="1"/>
</dbReference>
<evidence type="ECO:0000256" key="6">
    <source>
        <dbReference type="PROSITE-ProRule" id="PRU00221"/>
    </source>
</evidence>
<evidence type="ECO:0000256" key="4">
    <source>
        <dbReference type="ARBA" id="ARBA00022786"/>
    </source>
</evidence>
<keyword evidence="5" id="KW-0131">Cell cycle</keyword>
<dbReference type="InterPro" id="IPR024790">
    <property type="entry name" value="APC4_long_dom"/>
</dbReference>
<dbReference type="Proteomes" id="UP000695562">
    <property type="component" value="Unassembled WGS sequence"/>
</dbReference>
<dbReference type="InterPro" id="IPR024977">
    <property type="entry name" value="Apc4-like_WD40_dom"/>
</dbReference>
<dbReference type="GO" id="GO:0031145">
    <property type="term" value="P:anaphase-promoting complex-dependent catabolic process"/>
    <property type="evidence" value="ECO:0007669"/>
    <property type="project" value="InterPro"/>
</dbReference>
<dbReference type="SUPFAM" id="SSF50978">
    <property type="entry name" value="WD40 repeat-like"/>
    <property type="match status" value="1"/>
</dbReference>
<evidence type="ECO:0000256" key="5">
    <source>
        <dbReference type="ARBA" id="ARBA00023306"/>
    </source>
</evidence>
<protein>
    <recommendedName>
        <fullName evidence="1">Anaphase-promoting complex subunit 4</fullName>
    </recommendedName>
</protein>
<dbReference type="PANTHER" id="PTHR13260">
    <property type="entry name" value="ANAPHASE PROMOTING COMPLEX SUBUNIT 4 APC4"/>
    <property type="match status" value="1"/>
</dbReference>
<dbReference type="SMART" id="SM00320">
    <property type="entry name" value="WD40"/>
    <property type="match status" value="1"/>
</dbReference>
<gene>
    <name evidence="10" type="ORF">CYY_005436</name>
</gene>
<keyword evidence="3" id="KW-0498">Mitosis</keyword>
<comment type="caution">
    <text evidence="10">The sequence shown here is derived from an EMBL/GenBank/DDBJ whole genome shotgun (WGS) entry which is preliminary data.</text>
</comment>
<keyword evidence="4" id="KW-0833">Ubl conjugation pathway</keyword>
<dbReference type="GO" id="GO:0070979">
    <property type="term" value="P:protein K11-linked ubiquitination"/>
    <property type="evidence" value="ECO:0007669"/>
    <property type="project" value="TreeGrafter"/>
</dbReference>
<dbReference type="Gene3D" id="2.130.10.10">
    <property type="entry name" value="YVTN repeat-like/Quinoprotein amine dehydrogenase"/>
    <property type="match status" value="1"/>
</dbReference>
<dbReference type="PROSITE" id="PS50082">
    <property type="entry name" value="WD_REPEATS_2"/>
    <property type="match status" value="1"/>
</dbReference>
<accession>A0A8J4PWF6</accession>